<comment type="caution">
    <text evidence="4">The sequence shown here is derived from an EMBL/GenBank/DDBJ whole genome shotgun (WGS) entry which is preliminary data.</text>
</comment>
<accession>A0A3A9KW18</accession>
<dbReference type="InterPro" id="IPR000644">
    <property type="entry name" value="CBS_dom"/>
</dbReference>
<dbReference type="SMART" id="SM00116">
    <property type="entry name" value="CBS"/>
    <property type="match status" value="1"/>
</dbReference>
<dbReference type="NCBIfam" id="NF041630">
    <property type="entry name" value="CBS_CbpB"/>
    <property type="match status" value="1"/>
</dbReference>
<proteinExistence type="predicted"/>
<gene>
    <name evidence="4" type="ORF">CR203_01815</name>
</gene>
<dbReference type="Gene3D" id="3.10.580.10">
    <property type="entry name" value="CBS-domain"/>
    <property type="match status" value="1"/>
</dbReference>
<dbReference type="Proteomes" id="UP000281498">
    <property type="component" value="Unassembled WGS sequence"/>
</dbReference>
<dbReference type="PANTHER" id="PTHR43080:SF30">
    <property type="entry name" value="CYCLIC DI-AMP RECEPTOR B"/>
    <property type="match status" value="1"/>
</dbReference>
<dbReference type="PROSITE" id="PS51371">
    <property type="entry name" value="CBS"/>
    <property type="match status" value="1"/>
</dbReference>
<dbReference type="PANTHER" id="PTHR43080">
    <property type="entry name" value="CBS DOMAIN-CONTAINING PROTEIN CBSX3, MITOCHONDRIAL"/>
    <property type="match status" value="1"/>
</dbReference>
<evidence type="ECO:0000256" key="2">
    <source>
        <dbReference type="PROSITE-ProRule" id="PRU00703"/>
    </source>
</evidence>
<dbReference type="Pfam" id="PF00571">
    <property type="entry name" value="CBS"/>
    <property type="match status" value="2"/>
</dbReference>
<evidence type="ECO:0000313" key="4">
    <source>
        <dbReference type="EMBL" id="RKL68806.1"/>
    </source>
</evidence>
<keyword evidence="5" id="KW-1185">Reference proteome</keyword>
<dbReference type="SUPFAM" id="SSF54631">
    <property type="entry name" value="CBS-domain pair"/>
    <property type="match status" value="1"/>
</dbReference>
<reference evidence="4 5" key="1">
    <citation type="submission" date="2017-10" db="EMBL/GenBank/DDBJ databases">
        <title>Bacillus sp. nov., a halophilic bacterium isolated from a Keqin Lake.</title>
        <authorList>
            <person name="Wang H."/>
        </authorList>
    </citation>
    <scope>NUCLEOTIDE SEQUENCE [LARGE SCALE GENOMIC DNA]</scope>
    <source>
        <strain evidence="4 5">KCTC 13187</strain>
    </source>
</reference>
<organism evidence="4 5">
    <name type="scientific">Salipaludibacillus neizhouensis</name>
    <dbReference type="NCBI Taxonomy" id="885475"/>
    <lineage>
        <taxon>Bacteria</taxon>
        <taxon>Bacillati</taxon>
        <taxon>Bacillota</taxon>
        <taxon>Bacilli</taxon>
        <taxon>Bacillales</taxon>
        <taxon>Bacillaceae</taxon>
    </lineage>
</organism>
<dbReference type="AlphaFoldDB" id="A0A3A9KW18"/>
<name>A0A3A9KW18_9BACI</name>
<feature type="domain" description="CBS" evidence="3">
    <location>
        <begin position="20"/>
        <end position="80"/>
    </location>
</feature>
<dbReference type="InterPro" id="IPR051257">
    <property type="entry name" value="Diverse_CBS-Domain"/>
</dbReference>
<evidence type="ECO:0000313" key="5">
    <source>
        <dbReference type="Proteomes" id="UP000281498"/>
    </source>
</evidence>
<dbReference type="InterPro" id="IPR048125">
    <property type="entry name" value="CBS_CbpB"/>
</dbReference>
<dbReference type="EMBL" id="PDOE01000001">
    <property type="protein sequence ID" value="RKL68806.1"/>
    <property type="molecule type" value="Genomic_DNA"/>
</dbReference>
<evidence type="ECO:0000259" key="3">
    <source>
        <dbReference type="PROSITE" id="PS51371"/>
    </source>
</evidence>
<dbReference type="InterPro" id="IPR046342">
    <property type="entry name" value="CBS_dom_sf"/>
</dbReference>
<dbReference type="OrthoDB" id="2375431at2"/>
<keyword evidence="1 2" id="KW-0129">CBS domain</keyword>
<protein>
    <submittedName>
        <fullName evidence="4">CBS domain-containing protein</fullName>
    </submittedName>
</protein>
<dbReference type="CDD" id="cd04643">
    <property type="entry name" value="CBS_pair_bac"/>
    <property type="match status" value="1"/>
</dbReference>
<evidence type="ECO:0000256" key="1">
    <source>
        <dbReference type="ARBA" id="ARBA00023122"/>
    </source>
</evidence>
<sequence>MNLQNLENGKILSHPIHTLILPAEEVAHVQPDNNLEHALLVLVKSGYTAIPVLDATFKLSGLISKAQILDSILGMERIELEKLDQWKVKDVMTTDIACVDEDISFERVLSYSINHPFVCIENEHKAFLGIIPRSKILAYLNGYFHEQRKLERP</sequence>
<dbReference type="RefSeq" id="WP_110936554.1">
    <property type="nucleotide sequence ID" value="NZ_KZ614146.1"/>
</dbReference>